<evidence type="ECO:0000256" key="8">
    <source>
        <dbReference type="ARBA" id="ARBA00023080"/>
    </source>
</evidence>
<keyword evidence="9" id="KW-0963">Cytoplasm</keyword>
<dbReference type="InterPro" id="IPR036412">
    <property type="entry name" value="HAD-like_sf"/>
</dbReference>
<dbReference type="NCBIfam" id="TIGR01544">
    <property type="entry name" value="HAD-SF-IE"/>
    <property type="match status" value="1"/>
</dbReference>
<dbReference type="Gene3D" id="3.40.50.1000">
    <property type="entry name" value="HAD superfamily/HAD-like"/>
    <property type="match status" value="1"/>
</dbReference>
<dbReference type="SUPFAM" id="SSF56784">
    <property type="entry name" value="HAD-like"/>
    <property type="match status" value="1"/>
</dbReference>
<evidence type="ECO:0000256" key="7">
    <source>
        <dbReference type="ARBA" id="ARBA00022842"/>
    </source>
</evidence>
<name>A0A914WPI4_9BILA</name>
<dbReference type="Pfam" id="PF05822">
    <property type="entry name" value="UMPH-1"/>
    <property type="match status" value="1"/>
</dbReference>
<keyword evidence="10" id="KW-1185">Reference proteome</keyword>
<evidence type="ECO:0000313" key="11">
    <source>
        <dbReference type="WBParaSite" id="PSAMB.scaffold4460size14515.g24391.t1"/>
    </source>
</evidence>
<sequence length="325" mass="36559">MRLAHALLRGWRPPIYDVRHQRKNAVDPLTDLLSSPSVRIQNPSAVADKVKALVSGGIDRLQVISDFDYTISKFYDGNGNRCLTTHMVFIEGTKEIDEALAGKLKALNDAYLPIEFDAQMTIEEKVPHMELWWRSSHRLITEAKFSRTTLRSFVKVSNILLRDGCDGLLVLLEKHKVPLILFSAGIGDIIEIFLEQRLGFVPANLHIISNMILFDQNDCAVNFSDPLIHTFNKNSSVVGQERAFFHDIRNRPNVLLLGDSLGDLHMDVGVENEGAVFKIGFLNFNVDALLPKYLDGYDIVLIQDQSMNVPLKLLRAILRGGQAQN</sequence>
<dbReference type="SFLD" id="SFLDS00003">
    <property type="entry name" value="Haloacid_Dehalogenase"/>
    <property type="match status" value="1"/>
</dbReference>
<dbReference type="WBParaSite" id="PSAMB.scaffold4460size14515.g24391.t1">
    <property type="protein sequence ID" value="PSAMB.scaffold4460size14515.g24391.t1"/>
    <property type="gene ID" value="PSAMB.scaffold4460size14515.g24391"/>
</dbReference>
<keyword evidence="8 9" id="KW-0546">Nucleotide metabolism</keyword>
<proteinExistence type="inferred from homology"/>
<dbReference type="PANTHER" id="PTHR13045">
    <property type="entry name" value="5'-NUCLEOTIDASE"/>
    <property type="match status" value="1"/>
</dbReference>
<dbReference type="FunFam" id="1.10.150.340:FF:000001">
    <property type="entry name" value="Cytosolic 5-nucleotidase 3-like"/>
    <property type="match status" value="1"/>
</dbReference>
<keyword evidence="4" id="KW-0479">Metal-binding</keyword>
<evidence type="ECO:0000256" key="9">
    <source>
        <dbReference type="RuleBase" id="RU361276"/>
    </source>
</evidence>
<dbReference type="GO" id="GO:0000287">
    <property type="term" value="F:magnesium ion binding"/>
    <property type="evidence" value="ECO:0007669"/>
    <property type="project" value="InterPro"/>
</dbReference>
<evidence type="ECO:0000256" key="3">
    <source>
        <dbReference type="ARBA" id="ARBA00012643"/>
    </source>
</evidence>
<dbReference type="EC" id="3.1.3.5" evidence="3 9"/>
<evidence type="ECO:0000256" key="4">
    <source>
        <dbReference type="ARBA" id="ARBA00022723"/>
    </source>
</evidence>
<accession>A0A914WPI4</accession>
<dbReference type="InterPro" id="IPR006434">
    <property type="entry name" value="Pyrimidine_nucleotidase_eu"/>
</dbReference>
<dbReference type="GO" id="GO:0000166">
    <property type="term" value="F:nucleotide binding"/>
    <property type="evidence" value="ECO:0007669"/>
    <property type="project" value="UniProtKB-KW"/>
</dbReference>
<dbReference type="PANTHER" id="PTHR13045:SF0">
    <property type="entry name" value="7-METHYLGUANOSINE PHOSPHATE-SPECIFIC 5'-NUCLEOTIDASE"/>
    <property type="match status" value="1"/>
</dbReference>
<organism evidence="10 11">
    <name type="scientific">Plectus sambesii</name>
    <dbReference type="NCBI Taxonomy" id="2011161"/>
    <lineage>
        <taxon>Eukaryota</taxon>
        <taxon>Metazoa</taxon>
        <taxon>Ecdysozoa</taxon>
        <taxon>Nematoda</taxon>
        <taxon>Chromadorea</taxon>
        <taxon>Plectida</taxon>
        <taxon>Plectina</taxon>
        <taxon>Plectoidea</taxon>
        <taxon>Plectidae</taxon>
        <taxon>Plectus</taxon>
    </lineage>
</organism>
<keyword evidence="5 9" id="KW-0547">Nucleotide-binding</keyword>
<dbReference type="GO" id="GO:0009117">
    <property type="term" value="P:nucleotide metabolic process"/>
    <property type="evidence" value="ECO:0007669"/>
    <property type="project" value="UniProtKB-KW"/>
</dbReference>
<keyword evidence="7" id="KW-0460">Magnesium</keyword>
<comment type="subcellular location">
    <subcellularLocation>
        <location evidence="9">Cytoplasm</location>
    </subcellularLocation>
</comment>
<comment type="similarity">
    <text evidence="2 9">Belongs to the pyrimidine 5'-nucleotidase family.</text>
</comment>
<dbReference type="SFLD" id="SFLDG01128">
    <property type="entry name" value="C1.4:_5'-Nucleotidase_Like"/>
    <property type="match status" value="1"/>
</dbReference>
<evidence type="ECO:0000256" key="6">
    <source>
        <dbReference type="ARBA" id="ARBA00022801"/>
    </source>
</evidence>
<protein>
    <recommendedName>
        <fullName evidence="3 9">5'-nucleotidase</fullName>
        <ecNumber evidence="3 9">3.1.3.5</ecNumber>
    </recommendedName>
</protein>
<keyword evidence="6 9" id="KW-0378">Hydrolase</keyword>
<reference evidence="11" key="1">
    <citation type="submission" date="2022-11" db="UniProtKB">
        <authorList>
            <consortium name="WormBaseParasite"/>
        </authorList>
    </citation>
    <scope>IDENTIFICATION</scope>
</reference>
<evidence type="ECO:0000256" key="2">
    <source>
        <dbReference type="ARBA" id="ARBA00008389"/>
    </source>
</evidence>
<evidence type="ECO:0000256" key="1">
    <source>
        <dbReference type="ARBA" id="ARBA00000815"/>
    </source>
</evidence>
<dbReference type="GO" id="GO:0005737">
    <property type="term" value="C:cytoplasm"/>
    <property type="evidence" value="ECO:0007669"/>
    <property type="project" value="UniProtKB-SubCell"/>
</dbReference>
<dbReference type="AlphaFoldDB" id="A0A914WPI4"/>
<dbReference type="GO" id="GO:0008253">
    <property type="term" value="F:5'-nucleotidase activity"/>
    <property type="evidence" value="ECO:0007669"/>
    <property type="project" value="UniProtKB-EC"/>
</dbReference>
<dbReference type="Proteomes" id="UP000887566">
    <property type="component" value="Unplaced"/>
</dbReference>
<evidence type="ECO:0000256" key="5">
    <source>
        <dbReference type="ARBA" id="ARBA00022741"/>
    </source>
</evidence>
<dbReference type="InterPro" id="IPR023214">
    <property type="entry name" value="HAD_sf"/>
</dbReference>
<comment type="catalytic activity">
    <reaction evidence="1 9">
        <text>a ribonucleoside 5'-phosphate + H2O = a ribonucleoside + phosphate</text>
        <dbReference type="Rhea" id="RHEA:12484"/>
        <dbReference type="ChEBI" id="CHEBI:15377"/>
        <dbReference type="ChEBI" id="CHEBI:18254"/>
        <dbReference type="ChEBI" id="CHEBI:43474"/>
        <dbReference type="ChEBI" id="CHEBI:58043"/>
        <dbReference type="EC" id="3.1.3.5"/>
    </reaction>
</comment>
<dbReference type="Gene3D" id="1.10.150.340">
    <property type="entry name" value="Pyrimidine 5'-nucleotidase (UMPH-1), N-terminal domain"/>
    <property type="match status" value="1"/>
</dbReference>
<evidence type="ECO:0000313" key="10">
    <source>
        <dbReference type="Proteomes" id="UP000887566"/>
    </source>
</evidence>